<dbReference type="GO" id="GO:0000324">
    <property type="term" value="C:fungal-type vacuole"/>
    <property type="evidence" value="ECO:0007669"/>
    <property type="project" value="TreeGrafter"/>
</dbReference>
<comment type="caution">
    <text evidence="8">The sequence shown here is derived from an EMBL/GenBank/DDBJ whole genome shotgun (WGS) entry which is preliminary data.</text>
</comment>
<evidence type="ECO:0000256" key="7">
    <source>
        <dbReference type="RuleBase" id="RU361156"/>
    </source>
</evidence>
<keyword evidence="3 7" id="KW-0645">Protease</keyword>
<dbReference type="OMA" id="AVPKCHK"/>
<dbReference type="OrthoDB" id="443318at2759"/>
<dbReference type="STRING" id="13706.A0A1X2HIU2"/>
<dbReference type="AlphaFoldDB" id="A0A1X2HIU2"/>
<dbReference type="EC" id="3.4.16.-" evidence="7"/>
<dbReference type="GO" id="GO:0006508">
    <property type="term" value="P:proteolysis"/>
    <property type="evidence" value="ECO:0007669"/>
    <property type="project" value="UniProtKB-KW"/>
</dbReference>
<feature type="chain" id="PRO_5011824451" description="Carboxypeptidase" evidence="7">
    <location>
        <begin position="24"/>
        <end position="485"/>
    </location>
</feature>
<dbReference type="PRINTS" id="PR00724">
    <property type="entry name" value="CRBOXYPTASEC"/>
</dbReference>
<keyword evidence="2 7" id="KW-0121">Carboxypeptidase</keyword>
<keyword evidence="4 7" id="KW-0732">Signal</keyword>
<accession>A0A1X2HIU2</accession>
<evidence type="ECO:0000313" key="8">
    <source>
        <dbReference type="EMBL" id="ORY99015.1"/>
    </source>
</evidence>
<proteinExistence type="inferred from homology"/>
<evidence type="ECO:0000313" key="9">
    <source>
        <dbReference type="Proteomes" id="UP000242180"/>
    </source>
</evidence>
<dbReference type="PANTHER" id="PTHR11802">
    <property type="entry name" value="SERINE PROTEASE FAMILY S10 SERINE CARBOXYPEPTIDASE"/>
    <property type="match status" value="1"/>
</dbReference>
<dbReference type="Proteomes" id="UP000242180">
    <property type="component" value="Unassembled WGS sequence"/>
</dbReference>
<protein>
    <recommendedName>
        <fullName evidence="7">Carboxypeptidase</fullName>
        <ecNumber evidence="7">3.4.16.-</ecNumber>
    </recommendedName>
</protein>
<dbReference type="Gene3D" id="3.40.50.1820">
    <property type="entry name" value="alpha/beta hydrolase"/>
    <property type="match status" value="1"/>
</dbReference>
<keyword evidence="6" id="KW-0325">Glycoprotein</keyword>
<dbReference type="PANTHER" id="PTHR11802:SF113">
    <property type="entry name" value="SERINE CARBOXYPEPTIDASE CTSA-4.1"/>
    <property type="match status" value="1"/>
</dbReference>
<evidence type="ECO:0000256" key="4">
    <source>
        <dbReference type="ARBA" id="ARBA00022729"/>
    </source>
</evidence>
<sequence>MRFSVKRFLTILSCYSLAVRAGAQEEAMQQHVFSEPGRILPQMEDGLQEFRLLTSDKVKGYAARIKQPVSCEQGLQYSGYFDNLETDDHYFFYFFESRSNPAQDPVMLWLNGGPACSSTLGLWMELGPCLVKEDGASTRFNPYSWNTEANLLFLEQPVNVGYSYGNTTVVSSKAAGENVYAFFQLFFSEFTQFADNPFHISGESYAGHYLPAIASEIIRNNADRKLKAQGNIHLNLESVMIGNGWTDPAYHFKSYADFGCAHDSRCNDEQCKFMEAEASHCQTLLKECDRFPSTTTCMAATKECVRTQVEPFWELGLNPYDIRLQCGGDDIDCYPLSQATVQYANRPEVRAALGVSENLPAFQQCNDDLHDRFVSNGDFAVSTVYGIQEALDAGVRVLIYVGDQANWYGNKAWLLDMTWAGQEGFNDALDKPWLTKDKYTFAGEARTYSNLTFLRIYGAGHMVPYDQPENSLDMVLRWLKKEPLA</sequence>
<evidence type="ECO:0000256" key="2">
    <source>
        <dbReference type="ARBA" id="ARBA00022645"/>
    </source>
</evidence>
<dbReference type="PROSITE" id="PS00560">
    <property type="entry name" value="CARBOXYPEPT_SER_HIS"/>
    <property type="match status" value="1"/>
</dbReference>
<name>A0A1X2HIU2_SYNRA</name>
<dbReference type="InParanoid" id="A0A1X2HIU2"/>
<evidence type="ECO:0000256" key="1">
    <source>
        <dbReference type="ARBA" id="ARBA00009431"/>
    </source>
</evidence>
<dbReference type="EMBL" id="MCGN01000003">
    <property type="protein sequence ID" value="ORY99015.1"/>
    <property type="molecule type" value="Genomic_DNA"/>
</dbReference>
<gene>
    <name evidence="8" type="ORF">BCR43DRAFT_513160</name>
</gene>
<dbReference type="InterPro" id="IPR029058">
    <property type="entry name" value="AB_hydrolase_fold"/>
</dbReference>
<dbReference type="InterPro" id="IPR018202">
    <property type="entry name" value="Ser_caboxypep_ser_AS"/>
</dbReference>
<keyword evidence="9" id="KW-1185">Reference proteome</keyword>
<evidence type="ECO:0000256" key="3">
    <source>
        <dbReference type="ARBA" id="ARBA00022670"/>
    </source>
</evidence>
<dbReference type="PROSITE" id="PS00131">
    <property type="entry name" value="CARBOXYPEPT_SER_SER"/>
    <property type="match status" value="1"/>
</dbReference>
<dbReference type="GO" id="GO:0004185">
    <property type="term" value="F:serine-type carboxypeptidase activity"/>
    <property type="evidence" value="ECO:0007669"/>
    <property type="project" value="UniProtKB-UniRule"/>
</dbReference>
<reference evidence="8 9" key="1">
    <citation type="submission" date="2016-07" db="EMBL/GenBank/DDBJ databases">
        <title>Pervasive Adenine N6-methylation of Active Genes in Fungi.</title>
        <authorList>
            <consortium name="DOE Joint Genome Institute"/>
            <person name="Mondo S.J."/>
            <person name="Dannebaum R.O."/>
            <person name="Kuo R.C."/>
            <person name="Labutti K."/>
            <person name="Haridas S."/>
            <person name="Kuo A."/>
            <person name="Salamov A."/>
            <person name="Ahrendt S.R."/>
            <person name="Lipzen A."/>
            <person name="Sullivan W."/>
            <person name="Andreopoulos W.B."/>
            <person name="Clum A."/>
            <person name="Lindquist E."/>
            <person name="Daum C."/>
            <person name="Ramamoorthy G.K."/>
            <person name="Gryganskyi A."/>
            <person name="Culley D."/>
            <person name="Magnuson J.K."/>
            <person name="James T.Y."/>
            <person name="O'Malley M.A."/>
            <person name="Stajich J.E."/>
            <person name="Spatafora J.W."/>
            <person name="Visel A."/>
            <person name="Grigoriev I.V."/>
        </authorList>
    </citation>
    <scope>NUCLEOTIDE SEQUENCE [LARGE SCALE GENOMIC DNA]</scope>
    <source>
        <strain evidence="8 9">NRRL 2496</strain>
    </source>
</reference>
<feature type="signal peptide" evidence="7">
    <location>
        <begin position="1"/>
        <end position="23"/>
    </location>
</feature>
<evidence type="ECO:0000256" key="6">
    <source>
        <dbReference type="ARBA" id="ARBA00023180"/>
    </source>
</evidence>
<dbReference type="Gene3D" id="1.10.287.410">
    <property type="match status" value="1"/>
</dbReference>
<comment type="similarity">
    <text evidence="1 7">Belongs to the peptidase S10 family.</text>
</comment>
<keyword evidence="5 7" id="KW-0378">Hydrolase</keyword>
<dbReference type="SUPFAM" id="SSF53474">
    <property type="entry name" value="alpha/beta-Hydrolases"/>
    <property type="match status" value="1"/>
</dbReference>
<evidence type="ECO:0000256" key="5">
    <source>
        <dbReference type="ARBA" id="ARBA00022801"/>
    </source>
</evidence>
<organism evidence="8 9">
    <name type="scientific">Syncephalastrum racemosum</name>
    <name type="common">Filamentous fungus</name>
    <dbReference type="NCBI Taxonomy" id="13706"/>
    <lineage>
        <taxon>Eukaryota</taxon>
        <taxon>Fungi</taxon>
        <taxon>Fungi incertae sedis</taxon>
        <taxon>Mucoromycota</taxon>
        <taxon>Mucoromycotina</taxon>
        <taxon>Mucoromycetes</taxon>
        <taxon>Mucorales</taxon>
        <taxon>Syncephalastraceae</taxon>
        <taxon>Syncephalastrum</taxon>
    </lineage>
</organism>
<dbReference type="InterPro" id="IPR001563">
    <property type="entry name" value="Peptidase_S10"/>
</dbReference>
<dbReference type="InterPro" id="IPR033124">
    <property type="entry name" value="Ser_caboxypep_his_AS"/>
</dbReference>
<dbReference type="Pfam" id="PF00450">
    <property type="entry name" value="Peptidase_S10"/>
    <property type="match status" value="1"/>
</dbReference>